<reference evidence="1 2" key="3">
    <citation type="journal article" date="2017" name="Mol. Plant Pathol.">
        <title>A gapless genome sequence of the fungus Botrytis cinerea.</title>
        <authorList>
            <person name="Van Kan J.A."/>
            <person name="Stassen J.H."/>
            <person name="Mosbach A."/>
            <person name="Van Der Lee T.A."/>
            <person name="Faino L."/>
            <person name="Farmer A.D."/>
            <person name="Papasotiriou D.G."/>
            <person name="Zhou S."/>
            <person name="Seidl M.F."/>
            <person name="Cottam E."/>
            <person name="Edel D."/>
            <person name="Hahn M."/>
            <person name="Schwartz D.C."/>
            <person name="Dietrich R.A."/>
            <person name="Widdison S."/>
            <person name="Scalliet G."/>
        </authorList>
    </citation>
    <scope>NUCLEOTIDE SEQUENCE [LARGE SCALE GENOMIC DNA]</scope>
    <source>
        <strain evidence="1 2">B05.10</strain>
    </source>
</reference>
<reference evidence="1 2" key="2">
    <citation type="journal article" date="2012" name="Eukaryot. Cell">
        <title>Genome update of Botrytis cinerea strains B05.10 and T4.</title>
        <authorList>
            <person name="Staats M."/>
            <person name="van Kan J.A."/>
        </authorList>
    </citation>
    <scope>NUCLEOTIDE SEQUENCE [LARGE SCALE GENOMIC DNA]</scope>
    <source>
        <strain evidence="1 2">B05.10</strain>
    </source>
</reference>
<organism evidence="1 2">
    <name type="scientific">Botryotinia fuckeliana (strain B05.10)</name>
    <name type="common">Noble rot fungus</name>
    <name type="synonym">Botrytis cinerea</name>
    <dbReference type="NCBI Taxonomy" id="332648"/>
    <lineage>
        <taxon>Eukaryota</taxon>
        <taxon>Fungi</taxon>
        <taxon>Dikarya</taxon>
        <taxon>Ascomycota</taxon>
        <taxon>Pezizomycotina</taxon>
        <taxon>Leotiomycetes</taxon>
        <taxon>Helotiales</taxon>
        <taxon>Sclerotiniaceae</taxon>
        <taxon>Botrytis</taxon>
    </lineage>
</organism>
<evidence type="ECO:0000313" key="1">
    <source>
        <dbReference type="EMBL" id="ATZ48111.1"/>
    </source>
</evidence>
<dbReference type="EMBL" id="CP009807">
    <property type="protein sequence ID" value="ATZ48111.1"/>
    <property type="molecule type" value="Genomic_DNA"/>
</dbReference>
<sequence>MLDVCVAGQNFASPSASQILTDPNRFKGTRCSHGVCPPRPLLSECSYWLRRHANDYYLYLTKSFYHIYR</sequence>
<dbReference type="RefSeq" id="XP_024547682.1">
    <property type="nucleotide sequence ID" value="XM_024691908.1"/>
</dbReference>
<dbReference type="VEuPathDB" id="FungiDB:Bcin03g03580"/>
<accession>A0A384JCD8</accession>
<proteinExistence type="predicted"/>
<reference evidence="1 2" key="1">
    <citation type="journal article" date="2011" name="PLoS Genet.">
        <title>Genomic analysis of the necrotrophic fungal pathogens Sclerotinia sclerotiorum and Botrytis cinerea.</title>
        <authorList>
            <person name="Amselem J."/>
            <person name="Cuomo C.A."/>
            <person name="van Kan J.A."/>
            <person name="Viaud M."/>
            <person name="Benito E.P."/>
            <person name="Couloux A."/>
            <person name="Coutinho P.M."/>
            <person name="de Vries R.P."/>
            <person name="Dyer P.S."/>
            <person name="Fillinger S."/>
            <person name="Fournier E."/>
            <person name="Gout L."/>
            <person name="Hahn M."/>
            <person name="Kohn L."/>
            <person name="Lapalu N."/>
            <person name="Plummer K.M."/>
            <person name="Pradier J.M."/>
            <person name="Quevillon E."/>
            <person name="Sharon A."/>
            <person name="Simon A."/>
            <person name="ten Have A."/>
            <person name="Tudzynski B."/>
            <person name="Tudzynski P."/>
            <person name="Wincker P."/>
            <person name="Andrew M."/>
            <person name="Anthouard V."/>
            <person name="Beever R.E."/>
            <person name="Beffa R."/>
            <person name="Benoit I."/>
            <person name="Bouzid O."/>
            <person name="Brault B."/>
            <person name="Chen Z."/>
            <person name="Choquer M."/>
            <person name="Collemare J."/>
            <person name="Cotton P."/>
            <person name="Danchin E.G."/>
            <person name="Da Silva C."/>
            <person name="Gautier A."/>
            <person name="Giraud C."/>
            <person name="Giraud T."/>
            <person name="Gonzalez C."/>
            <person name="Grossetete S."/>
            <person name="Guldener U."/>
            <person name="Henrissat B."/>
            <person name="Howlett B.J."/>
            <person name="Kodira C."/>
            <person name="Kretschmer M."/>
            <person name="Lappartient A."/>
            <person name="Leroch M."/>
            <person name="Levis C."/>
            <person name="Mauceli E."/>
            <person name="Neuveglise C."/>
            <person name="Oeser B."/>
            <person name="Pearson M."/>
            <person name="Poulain J."/>
            <person name="Poussereau N."/>
            <person name="Quesneville H."/>
            <person name="Rascle C."/>
            <person name="Schumacher J."/>
            <person name="Segurens B."/>
            <person name="Sexton A."/>
            <person name="Silva E."/>
            <person name="Sirven C."/>
            <person name="Soanes D.M."/>
            <person name="Talbot N.J."/>
            <person name="Templeton M."/>
            <person name="Yandava C."/>
            <person name="Yarden O."/>
            <person name="Zeng Q."/>
            <person name="Rollins J.A."/>
            <person name="Lebrun M.H."/>
            <person name="Dickman M."/>
        </authorList>
    </citation>
    <scope>NUCLEOTIDE SEQUENCE [LARGE SCALE GENOMIC DNA]</scope>
    <source>
        <strain evidence="1 2">B05.10</strain>
    </source>
</reference>
<dbReference type="AlphaFoldDB" id="A0A384JCD8"/>
<dbReference type="Proteomes" id="UP000001798">
    <property type="component" value="Chromosome 3"/>
</dbReference>
<protein>
    <submittedName>
        <fullName evidence="1">Uncharacterized protein</fullName>
    </submittedName>
</protein>
<gene>
    <name evidence="1" type="ORF">BCIN_03g03580</name>
</gene>
<evidence type="ECO:0000313" key="2">
    <source>
        <dbReference type="Proteomes" id="UP000001798"/>
    </source>
</evidence>
<keyword evidence="2" id="KW-1185">Reference proteome</keyword>
<name>A0A384JCD8_BOTFB</name>
<dbReference type="GeneID" id="36394028"/>